<dbReference type="RefSeq" id="WP_344613366.1">
    <property type="nucleotide sequence ID" value="NZ_BAAARV010000025.1"/>
</dbReference>
<keyword evidence="1" id="KW-1133">Transmembrane helix</keyword>
<comment type="caution">
    <text evidence="2">The sequence shown here is derived from an EMBL/GenBank/DDBJ whole genome shotgun (WGS) entry which is preliminary data.</text>
</comment>
<name>A0ABN3G9J1_9ACTN</name>
<organism evidence="2 3">
    <name type="scientific">Dactylosporangium salmoneum</name>
    <dbReference type="NCBI Taxonomy" id="53361"/>
    <lineage>
        <taxon>Bacteria</taxon>
        <taxon>Bacillati</taxon>
        <taxon>Actinomycetota</taxon>
        <taxon>Actinomycetes</taxon>
        <taxon>Micromonosporales</taxon>
        <taxon>Micromonosporaceae</taxon>
        <taxon>Dactylosporangium</taxon>
    </lineage>
</organism>
<keyword evidence="1" id="KW-0812">Transmembrane</keyword>
<feature type="transmembrane region" description="Helical" evidence="1">
    <location>
        <begin position="62"/>
        <end position="80"/>
    </location>
</feature>
<dbReference type="EMBL" id="BAAARV010000025">
    <property type="protein sequence ID" value="GAA2347013.1"/>
    <property type="molecule type" value="Genomic_DNA"/>
</dbReference>
<proteinExistence type="predicted"/>
<reference evidence="2 3" key="1">
    <citation type="journal article" date="2019" name="Int. J. Syst. Evol. Microbiol.">
        <title>The Global Catalogue of Microorganisms (GCM) 10K type strain sequencing project: providing services to taxonomists for standard genome sequencing and annotation.</title>
        <authorList>
            <consortium name="The Broad Institute Genomics Platform"/>
            <consortium name="The Broad Institute Genome Sequencing Center for Infectious Disease"/>
            <person name="Wu L."/>
            <person name="Ma J."/>
        </authorList>
    </citation>
    <scope>NUCLEOTIDE SEQUENCE [LARGE SCALE GENOMIC DNA]</scope>
    <source>
        <strain evidence="2 3">JCM 3272</strain>
    </source>
</reference>
<evidence type="ECO:0000256" key="1">
    <source>
        <dbReference type="SAM" id="Phobius"/>
    </source>
</evidence>
<protein>
    <submittedName>
        <fullName evidence="2">Uncharacterized protein</fullName>
    </submittedName>
</protein>
<evidence type="ECO:0000313" key="3">
    <source>
        <dbReference type="Proteomes" id="UP001501444"/>
    </source>
</evidence>
<feature type="transmembrane region" description="Helical" evidence="1">
    <location>
        <begin position="92"/>
        <end position="119"/>
    </location>
</feature>
<evidence type="ECO:0000313" key="2">
    <source>
        <dbReference type="EMBL" id="GAA2347013.1"/>
    </source>
</evidence>
<keyword evidence="1" id="KW-0472">Membrane</keyword>
<sequence length="153" mass="16540">MVASQQPVLWRRAAGYYAWRTLTAALIVLVVGWDAVGLTFFPEVGYRSSAYTLLRNVSPWGMAGYGPPLMALFLVSLYAYGRHHGGRGHSYVLLRLTLGTIAVWYTGWTAGIIGSWLLVGEISSLGIGKILFIAVACIILARLTPTSLPPGKG</sequence>
<gene>
    <name evidence="2" type="ORF">GCM10010170_034170</name>
</gene>
<keyword evidence="3" id="KW-1185">Reference proteome</keyword>
<accession>A0ABN3G9J1</accession>
<feature type="transmembrane region" description="Helical" evidence="1">
    <location>
        <begin position="21"/>
        <end position="42"/>
    </location>
</feature>
<feature type="transmembrane region" description="Helical" evidence="1">
    <location>
        <begin position="125"/>
        <end position="143"/>
    </location>
</feature>
<dbReference type="Proteomes" id="UP001501444">
    <property type="component" value="Unassembled WGS sequence"/>
</dbReference>